<protein>
    <submittedName>
        <fullName evidence="1">Uncharacterized protein</fullName>
    </submittedName>
</protein>
<proteinExistence type="predicted"/>
<accession>A0A0A9EIW6</accession>
<evidence type="ECO:0000313" key="1">
    <source>
        <dbReference type="EMBL" id="JAD95992.1"/>
    </source>
</evidence>
<reference evidence="1" key="2">
    <citation type="journal article" date="2015" name="Data Brief">
        <title>Shoot transcriptome of the giant reed, Arundo donax.</title>
        <authorList>
            <person name="Barrero R.A."/>
            <person name="Guerrero F.D."/>
            <person name="Moolhuijzen P."/>
            <person name="Goolsby J.A."/>
            <person name="Tidwell J."/>
            <person name="Bellgard S.E."/>
            <person name="Bellgard M.I."/>
        </authorList>
    </citation>
    <scope>NUCLEOTIDE SEQUENCE</scope>
    <source>
        <tissue evidence="1">Shoot tissue taken approximately 20 cm above the soil surface</tissue>
    </source>
</reference>
<dbReference type="AlphaFoldDB" id="A0A0A9EIW6"/>
<dbReference type="EMBL" id="GBRH01201903">
    <property type="protein sequence ID" value="JAD95992.1"/>
    <property type="molecule type" value="Transcribed_RNA"/>
</dbReference>
<sequence length="66" mass="7600">MSDGNRSRKSHWPRSPLCKRHSQLYHQAVHLTGTLQNPLNSPNCSPTCLMHHWLYFACLPVGHYST</sequence>
<organism evidence="1">
    <name type="scientific">Arundo donax</name>
    <name type="common">Giant reed</name>
    <name type="synonym">Donax arundinaceus</name>
    <dbReference type="NCBI Taxonomy" id="35708"/>
    <lineage>
        <taxon>Eukaryota</taxon>
        <taxon>Viridiplantae</taxon>
        <taxon>Streptophyta</taxon>
        <taxon>Embryophyta</taxon>
        <taxon>Tracheophyta</taxon>
        <taxon>Spermatophyta</taxon>
        <taxon>Magnoliopsida</taxon>
        <taxon>Liliopsida</taxon>
        <taxon>Poales</taxon>
        <taxon>Poaceae</taxon>
        <taxon>PACMAD clade</taxon>
        <taxon>Arundinoideae</taxon>
        <taxon>Arundineae</taxon>
        <taxon>Arundo</taxon>
    </lineage>
</organism>
<reference evidence="1" key="1">
    <citation type="submission" date="2014-09" db="EMBL/GenBank/DDBJ databases">
        <authorList>
            <person name="Magalhaes I.L.F."/>
            <person name="Oliveira U."/>
            <person name="Santos F.R."/>
            <person name="Vidigal T.H.D.A."/>
            <person name="Brescovit A.D."/>
            <person name="Santos A.J."/>
        </authorList>
    </citation>
    <scope>NUCLEOTIDE SEQUENCE</scope>
    <source>
        <tissue evidence="1">Shoot tissue taken approximately 20 cm above the soil surface</tissue>
    </source>
</reference>
<name>A0A0A9EIW6_ARUDO</name>